<evidence type="ECO:0000256" key="5">
    <source>
        <dbReference type="ARBA" id="ARBA00022723"/>
    </source>
</evidence>
<keyword evidence="7 8" id="KW-0472">Membrane</keyword>
<accession>A0A8B6HQV5</accession>
<keyword evidence="8" id="KW-0812">Transmembrane</keyword>
<dbReference type="GO" id="GO:0005765">
    <property type="term" value="C:lysosomal membrane"/>
    <property type="evidence" value="ECO:0007669"/>
    <property type="project" value="UniProtKB-SubCell"/>
</dbReference>
<evidence type="ECO:0000259" key="9">
    <source>
        <dbReference type="PROSITE" id="PS51837"/>
    </source>
</evidence>
<sequence length="109" mass="11908">MEAQAPPPYGPPSYPQGQTQQTIVVAQPTVLVSPQYGDSPVRIQCPACKADVMTSTSCEPGMLAWIICLVLFFTGFWLCCVIPLCIDSCKDVTHTCPNCRHVVGKFSRM</sequence>
<dbReference type="InterPro" id="IPR037519">
    <property type="entry name" value="LITAF_fam"/>
</dbReference>
<name>A0A8B6HQV5_MYTGA</name>
<gene>
    <name evidence="10" type="ORF">MGAL_10B062439</name>
</gene>
<evidence type="ECO:0000256" key="1">
    <source>
        <dbReference type="ARBA" id="ARBA00004414"/>
    </source>
</evidence>
<dbReference type="SMART" id="SM00714">
    <property type="entry name" value="LITAF"/>
    <property type="match status" value="1"/>
</dbReference>
<feature type="domain" description="LITAF" evidence="9">
    <location>
        <begin position="25"/>
        <end position="108"/>
    </location>
</feature>
<protein>
    <submittedName>
        <fullName evidence="10">Lipopolysaccharide-induced tumor necrosis factor-alpha factor</fullName>
    </submittedName>
</protein>
<evidence type="ECO:0000256" key="2">
    <source>
        <dbReference type="ARBA" id="ARBA00004481"/>
    </source>
</evidence>
<dbReference type="PANTHER" id="PTHR23292:SF6">
    <property type="entry name" value="FI16602P1-RELATED"/>
    <property type="match status" value="1"/>
</dbReference>
<evidence type="ECO:0000256" key="8">
    <source>
        <dbReference type="SAM" id="Phobius"/>
    </source>
</evidence>
<evidence type="ECO:0000313" key="10">
    <source>
        <dbReference type="EMBL" id="VDI83103.1"/>
    </source>
</evidence>
<dbReference type="EMBL" id="UYJE01010427">
    <property type="protein sequence ID" value="VDI83103.1"/>
    <property type="molecule type" value="Genomic_DNA"/>
</dbReference>
<keyword evidence="8" id="KW-1133">Transmembrane helix</keyword>
<comment type="subcellular location">
    <subcellularLocation>
        <location evidence="2">Endosome membrane</location>
        <topology evidence="2">Peripheral membrane protein</topology>
    </subcellularLocation>
    <subcellularLocation>
        <location evidence="1">Late endosome membrane</location>
    </subcellularLocation>
    <subcellularLocation>
        <location evidence="3">Lysosome membrane</location>
        <topology evidence="3">Peripheral membrane protein</topology>
        <orientation evidence="3">Cytoplasmic side</orientation>
    </subcellularLocation>
</comment>
<dbReference type="InterPro" id="IPR006629">
    <property type="entry name" value="LITAF"/>
</dbReference>
<keyword evidence="6" id="KW-0862">Zinc</keyword>
<evidence type="ECO:0000256" key="6">
    <source>
        <dbReference type="ARBA" id="ARBA00022833"/>
    </source>
</evidence>
<reference evidence="10" key="1">
    <citation type="submission" date="2018-11" db="EMBL/GenBank/DDBJ databases">
        <authorList>
            <person name="Alioto T."/>
            <person name="Alioto T."/>
        </authorList>
    </citation>
    <scope>NUCLEOTIDE SEQUENCE</scope>
</reference>
<proteinExistence type="inferred from homology"/>
<comment type="similarity">
    <text evidence="4">Belongs to the CDIP1/LITAF family.</text>
</comment>
<keyword evidence="11" id="KW-1185">Reference proteome</keyword>
<dbReference type="GO" id="GO:0008270">
    <property type="term" value="F:zinc ion binding"/>
    <property type="evidence" value="ECO:0007669"/>
    <property type="project" value="TreeGrafter"/>
</dbReference>
<dbReference type="AlphaFoldDB" id="A0A8B6HQV5"/>
<organism evidence="10 11">
    <name type="scientific">Mytilus galloprovincialis</name>
    <name type="common">Mediterranean mussel</name>
    <dbReference type="NCBI Taxonomy" id="29158"/>
    <lineage>
        <taxon>Eukaryota</taxon>
        <taxon>Metazoa</taxon>
        <taxon>Spiralia</taxon>
        <taxon>Lophotrochozoa</taxon>
        <taxon>Mollusca</taxon>
        <taxon>Bivalvia</taxon>
        <taxon>Autobranchia</taxon>
        <taxon>Pteriomorphia</taxon>
        <taxon>Mytilida</taxon>
        <taxon>Mytiloidea</taxon>
        <taxon>Mytilidae</taxon>
        <taxon>Mytilinae</taxon>
        <taxon>Mytilus</taxon>
    </lineage>
</organism>
<comment type="caution">
    <text evidence="10">The sequence shown here is derived from an EMBL/GenBank/DDBJ whole genome shotgun (WGS) entry which is preliminary data.</text>
</comment>
<dbReference type="PANTHER" id="PTHR23292">
    <property type="entry name" value="LIPOPOLYSACCHARIDE-INDUCED TUMOR NECROSIS FACTOR-ALPHA FACTOR"/>
    <property type="match status" value="1"/>
</dbReference>
<dbReference type="PROSITE" id="PS51837">
    <property type="entry name" value="LITAF"/>
    <property type="match status" value="1"/>
</dbReference>
<evidence type="ECO:0000256" key="3">
    <source>
        <dbReference type="ARBA" id="ARBA00004630"/>
    </source>
</evidence>
<keyword evidence="5" id="KW-0479">Metal-binding</keyword>
<dbReference type="GO" id="GO:0031902">
    <property type="term" value="C:late endosome membrane"/>
    <property type="evidence" value="ECO:0007669"/>
    <property type="project" value="UniProtKB-SubCell"/>
</dbReference>
<evidence type="ECO:0000256" key="7">
    <source>
        <dbReference type="ARBA" id="ARBA00023136"/>
    </source>
</evidence>
<dbReference type="Pfam" id="PF10601">
    <property type="entry name" value="zf-LITAF-like"/>
    <property type="match status" value="1"/>
</dbReference>
<feature type="transmembrane region" description="Helical" evidence="8">
    <location>
        <begin position="62"/>
        <end position="86"/>
    </location>
</feature>
<evidence type="ECO:0000256" key="4">
    <source>
        <dbReference type="ARBA" id="ARBA00005975"/>
    </source>
</evidence>
<dbReference type="Proteomes" id="UP000596742">
    <property type="component" value="Unassembled WGS sequence"/>
</dbReference>
<evidence type="ECO:0000313" key="11">
    <source>
        <dbReference type="Proteomes" id="UP000596742"/>
    </source>
</evidence>